<organism evidence="2">
    <name type="scientific">Mytilinidion resinicola</name>
    <dbReference type="NCBI Taxonomy" id="574789"/>
    <lineage>
        <taxon>Eukaryota</taxon>
        <taxon>Fungi</taxon>
        <taxon>Dikarya</taxon>
        <taxon>Ascomycota</taxon>
        <taxon>Pezizomycotina</taxon>
        <taxon>Dothideomycetes</taxon>
        <taxon>Pleosporomycetidae</taxon>
        <taxon>Mytilinidiales</taxon>
        <taxon>Mytilinidiaceae</taxon>
        <taxon>Mytilinidion</taxon>
    </lineage>
</organism>
<keyword evidence="3" id="KW-1185">Reference proteome</keyword>
<evidence type="ECO:0000313" key="2">
    <source>
        <dbReference type="EMBL" id="KAF2817145.1"/>
    </source>
</evidence>
<dbReference type="EMBL" id="MU003692">
    <property type="protein sequence ID" value="KAF2817145.1"/>
    <property type="molecule type" value="Genomic_DNA"/>
</dbReference>
<reference evidence="4" key="2">
    <citation type="submission" date="2020-04" db="EMBL/GenBank/DDBJ databases">
        <authorList>
            <consortium name="NCBI Genome Project"/>
        </authorList>
    </citation>
    <scope>NUCLEOTIDE SEQUENCE</scope>
    <source>
        <strain evidence="4">CBS 304.34</strain>
    </source>
</reference>
<dbReference type="Proteomes" id="UP000504636">
    <property type="component" value="Unplaced"/>
</dbReference>
<dbReference type="RefSeq" id="XP_033584109.1">
    <property type="nucleotide sequence ID" value="XM_033729092.1"/>
</dbReference>
<dbReference type="GeneID" id="54469985"/>
<accession>A0A6A6ZA40</accession>
<name>A0A6A6ZA40_9PEZI</name>
<dbReference type="AlphaFoldDB" id="A0A6A6ZA40"/>
<sequence>MAPHRFPSSSHSLQCGHTINTRAANVPCGTDCVCPGSEAATNPPFLCTACLETHYLTGYFAIKARFRAEYPSSAWTIIDEFKVGAILRLCAQLEKEIMKRIPGLQEGIGNIGALLAQAPTEEQDVDNPRPGKPEDENGASVEPEYERYECWVTEYLEWIQKVVYDLKIDPEIDELVRELTREVKMAKSRIQFP</sequence>
<reference evidence="2 4" key="1">
    <citation type="journal article" date="2020" name="Stud. Mycol.">
        <title>101 Dothideomycetes genomes: a test case for predicting lifestyles and emergence of pathogens.</title>
        <authorList>
            <person name="Haridas S."/>
            <person name="Albert R."/>
            <person name="Binder M."/>
            <person name="Bloem J."/>
            <person name="Labutti K."/>
            <person name="Salamov A."/>
            <person name="Andreopoulos B."/>
            <person name="Baker S."/>
            <person name="Barry K."/>
            <person name="Bills G."/>
            <person name="Bluhm B."/>
            <person name="Cannon C."/>
            <person name="Castanera R."/>
            <person name="Culley D."/>
            <person name="Daum C."/>
            <person name="Ezra D."/>
            <person name="Gonzalez J."/>
            <person name="Henrissat B."/>
            <person name="Kuo A."/>
            <person name="Liang C."/>
            <person name="Lipzen A."/>
            <person name="Lutzoni F."/>
            <person name="Magnuson J."/>
            <person name="Mondo S."/>
            <person name="Nolan M."/>
            <person name="Ohm R."/>
            <person name="Pangilinan J."/>
            <person name="Park H.-J."/>
            <person name="Ramirez L."/>
            <person name="Alfaro M."/>
            <person name="Sun H."/>
            <person name="Tritt A."/>
            <person name="Yoshinaga Y."/>
            <person name="Zwiers L.-H."/>
            <person name="Turgeon B."/>
            <person name="Goodwin S."/>
            <person name="Spatafora J."/>
            <person name="Crous P."/>
            <person name="Grigoriev I."/>
        </authorList>
    </citation>
    <scope>NUCLEOTIDE SEQUENCE</scope>
    <source>
        <strain evidence="2 4">CBS 304.34</strain>
    </source>
</reference>
<dbReference type="OrthoDB" id="10353830at2759"/>
<feature type="region of interest" description="Disordered" evidence="1">
    <location>
        <begin position="119"/>
        <end position="141"/>
    </location>
</feature>
<evidence type="ECO:0000313" key="3">
    <source>
        <dbReference type="Proteomes" id="UP000504636"/>
    </source>
</evidence>
<feature type="compositionally biased region" description="Basic and acidic residues" evidence="1">
    <location>
        <begin position="126"/>
        <end position="135"/>
    </location>
</feature>
<gene>
    <name evidence="2 4" type="ORF">BDZ99DRAFT_9877</name>
</gene>
<proteinExistence type="predicted"/>
<evidence type="ECO:0000256" key="1">
    <source>
        <dbReference type="SAM" id="MobiDB-lite"/>
    </source>
</evidence>
<protein>
    <submittedName>
        <fullName evidence="2 4">Uncharacterized protein</fullName>
    </submittedName>
</protein>
<evidence type="ECO:0000313" key="4">
    <source>
        <dbReference type="RefSeq" id="XP_033584109.1"/>
    </source>
</evidence>
<reference evidence="4" key="3">
    <citation type="submission" date="2025-04" db="UniProtKB">
        <authorList>
            <consortium name="RefSeq"/>
        </authorList>
    </citation>
    <scope>IDENTIFICATION</scope>
    <source>
        <strain evidence="4">CBS 304.34</strain>
    </source>
</reference>